<dbReference type="GO" id="GO:0008726">
    <property type="term" value="F:alkanesulfonate monooxygenase activity"/>
    <property type="evidence" value="ECO:0007669"/>
    <property type="project" value="TreeGrafter"/>
</dbReference>
<name>A0A2V1HZQ8_9MICO</name>
<protein>
    <submittedName>
        <fullName evidence="6">LLM class F420-dependent oxidoreductase</fullName>
    </submittedName>
</protein>
<dbReference type="InterPro" id="IPR019952">
    <property type="entry name" value="F420_OxRdatse_Rv1855c_pred"/>
</dbReference>
<dbReference type="Proteomes" id="UP000244893">
    <property type="component" value="Unassembled WGS sequence"/>
</dbReference>
<sequence>MRFGIHFMDFNIPGGSAALAPALGGTAEAAEEVGASWLTVMDHFFQMEQFRTAHDPMLEGYTTLGYLAAKTSTVKLGTVVTGVTYRHPGLLAKIATTLDVLSEGRAFLGIGAAWYEREHLALGVPYPPLAERFGRLEEAIRIALQMWSDDDGPFAGEYYQLAETINVPASVQKPHPPIVIGGSGEQKTLRLVARYADATNLIVPDAAAAKHKLEVLARHCETEGRDYASIEKTAMAGMVDPVADPDTALRQAEEFAAVGIEHLHYRAVTPDPAGWARRLGDDFAPRMAQIG</sequence>
<evidence type="ECO:0000256" key="1">
    <source>
        <dbReference type="ARBA" id="ARBA00022630"/>
    </source>
</evidence>
<gene>
    <name evidence="6" type="ORF">DDQ50_03505</name>
</gene>
<evidence type="ECO:0000256" key="3">
    <source>
        <dbReference type="ARBA" id="ARBA00023002"/>
    </source>
</evidence>
<feature type="domain" description="Luciferase-like" evidence="5">
    <location>
        <begin position="1"/>
        <end position="258"/>
    </location>
</feature>
<dbReference type="InterPro" id="IPR050172">
    <property type="entry name" value="SsuD_RutA_monooxygenase"/>
</dbReference>
<dbReference type="Pfam" id="PF00296">
    <property type="entry name" value="Bac_luciferase"/>
    <property type="match status" value="1"/>
</dbReference>
<organism evidence="6 7">
    <name type="scientific">Amnibacterium flavum</name>
    <dbReference type="NCBI Taxonomy" id="2173173"/>
    <lineage>
        <taxon>Bacteria</taxon>
        <taxon>Bacillati</taxon>
        <taxon>Actinomycetota</taxon>
        <taxon>Actinomycetes</taxon>
        <taxon>Micrococcales</taxon>
        <taxon>Microbacteriaceae</taxon>
        <taxon>Amnibacterium</taxon>
    </lineage>
</organism>
<dbReference type="NCBIfam" id="TIGR03560">
    <property type="entry name" value="F420_Rv1855c"/>
    <property type="match status" value="1"/>
</dbReference>
<keyword evidence="2" id="KW-0288">FMN</keyword>
<evidence type="ECO:0000259" key="5">
    <source>
        <dbReference type="Pfam" id="PF00296"/>
    </source>
</evidence>
<proteinExistence type="predicted"/>
<keyword evidence="4" id="KW-0503">Monooxygenase</keyword>
<dbReference type="PANTHER" id="PTHR42847">
    <property type="entry name" value="ALKANESULFONATE MONOOXYGENASE"/>
    <property type="match status" value="1"/>
</dbReference>
<evidence type="ECO:0000256" key="2">
    <source>
        <dbReference type="ARBA" id="ARBA00022643"/>
    </source>
</evidence>
<evidence type="ECO:0000313" key="6">
    <source>
        <dbReference type="EMBL" id="PVZ96334.1"/>
    </source>
</evidence>
<dbReference type="InterPro" id="IPR011251">
    <property type="entry name" value="Luciferase-like_dom"/>
</dbReference>
<dbReference type="OrthoDB" id="4336542at2"/>
<keyword evidence="1" id="KW-0285">Flavoprotein</keyword>
<dbReference type="PANTHER" id="PTHR42847:SF8">
    <property type="entry name" value="CONSERVED PROTEIN"/>
    <property type="match status" value="1"/>
</dbReference>
<dbReference type="SUPFAM" id="SSF51679">
    <property type="entry name" value="Bacterial luciferase-like"/>
    <property type="match status" value="1"/>
</dbReference>
<dbReference type="GO" id="GO:0046306">
    <property type="term" value="P:alkanesulfonate catabolic process"/>
    <property type="evidence" value="ECO:0007669"/>
    <property type="project" value="TreeGrafter"/>
</dbReference>
<keyword evidence="3" id="KW-0560">Oxidoreductase</keyword>
<dbReference type="RefSeq" id="WP_116756069.1">
    <property type="nucleotide sequence ID" value="NZ_JBHUEX010000001.1"/>
</dbReference>
<evidence type="ECO:0000313" key="7">
    <source>
        <dbReference type="Proteomes" id="UP000244893"/>
    </source>
</evidence>
<accession>A0A2V1HZQ8</accession>
<dbReference type="EMBL" id="QEOP01000001">
    <property type="protein sequence ID" value="PVZ96334.1"/>
    <property type="molecule type" value="Genomic_DNA"/>
</dbReference>
<evidence type="ECO:0000256" key="4">
    <source>
        <dbReference type="ARBA" id="ARBA00023033"/>
    </source>
</evidence>
<dbReference type="Gene3D" id="3.20.20.30">
    <property type="entry name" value="Luciferase-like domain"/>
    <property type="match status" value="1"/>
</dbReference>
<keyword evidence="7" id="KW-1185">Reference proteome</keyword>
<reference evidence="6 7" key="1">
    <citation type="submission" date="2018-05" db="EMBL/GenBank/DDBJ databases">
        <title>Amnibacterium sp. M8JJ-5, whole genome shotgun sequence.</title>
        <authorList>
            <person name="Tuo L."/>
        </authorList>
    </citation>
    <scope>NUCLEOTIDE SEQUENCE [LARGE SCALE GENOMIC DNA]</scope>
    <source>
        <strain evidence="6 7">M8JJ-5</strain>
    </source>
</reference>
<dbReference type="InterPro" id="IPR036661">
    <property type="entry name" value="Luciferase-like_sf"/>
</dbReference>
<dbReference type="AlphaFoldDB" id="A0A2V1HZQ8"/>
<comment type="caution">
    <text evidence="6">The sequence shown here is derived from an EMBL/GenBank/DDBJ whole genome shotgun (WGS) entry which is preliminary data.</text>
</comment>